<accession>A0A4Y9SZA6</accession>
<feature type="non-terminal residue" evidence="1">
    <location>
        <position position="130"/>
    </location>
</feature>
<keyword evidence="2" id="KW-1185">Reference proteome</keyword>
<name>A0A4Y9SZA6_9BURK</name>
<gene>
    <name evidence="1" type="ORF">E4O92_11480</name>
</gene>
<protein>
    <submittedName>
        <fullName evidence="1">Uncharacterized protein</fullName>
    </submittedName>
</protein>
<evidence type="ECO:0000313" key="1">
    <source>
        <dbReference type="EMBL" id="TFW32004.1"/>
    </source>
</evidence>
<dbReference type="Proteomes" id="UP000297258">
    <property type="component" value="Unassembled WGS sequence"/>
</dbReference>
<sequence length="130" mass="13570">MTLLPLVEVQFVANAHNEWVALHLHIDASDPEPALQWLFGSPDLLAAVAPLDCVLQLASVAPLTPSVLKLLPPNRVILAIDAGALADSGAARQLDALHEHGYRVLLDGAPPVDAPRPAHSAVSLDCSGSA</sequence>
<dbReference type="AlphaFoldDB" id="A0A4Y9SZA6"/>
<organism evidence="1 2">
    <name type="scientific">Massilia horti</name>
    <dbReference type="NCBI Taxonomy" id="2562153"/>
    <lineage>
        <taxon>Bacteria</taxon>
        <taxon>Pseudomonadati</taxon>
        <taxon>Pseudomonadota</taxon>
        <taxon>Betaproteobacteria</taxon>
        <taxon>Burkholderiales</taxon>
        <taxon>Oxalobacteraceae</taxon>
        <taxon>Telluria group</taxon>
        <taxon>Massilia</taxon>
    </lineage>
</organism>
<evidence type="ECO:0000313" key="2">
    <source>
        <dbReference type="Proteomes" id="UP000297258"/>
    </source>
</evidence>
<comment type="caution">
    <text evidence="1">The sequence shown here is derived from an EMBL/GenBank/DDBJ whole genome shotgun (WGS) entry which is preliminary data.</text>
</comment>
<reference evidence="1 2" key="1">
    <citation type="submission" date="2019-03" db="EMBL/GenBank/DDBJ databases">
        <title>Draft genome of Massilia hortus sp. nov., a novel bacterial species of the Oxalobacteraceae family.</title>
        <authorList>
            <person name="Peta V."/>
            <person name="Raths R."/>
            <person name="Bucking H."/>
        </authorList>
    </citation>
    <scope>NUCLEOTIDE SEQUENCE [LARGE SCALE GENOMIC DNA]</scope>
    <source>
        <strain evidence="1 2">ONC3</strain>
    </source>
</reference>
<dbReference type="EMBL" id="SPUM01000070">
    <property type="protein sequence ID" value="TFW32004.1"/>
    <property type="molecule type" value="Genomic_DNA"/>
</dbReference>
<proteinExistence type="predicted"/>